<dbReference type="KEGG" id="mri:Mal4_46750"/>
<accession>A0A517ZCY2</accession>
<proteinExistence type="predicted"/>
<dbReference type="RefSeq" id="WP_145371547.1">
    <property type="nucleotide sequence ID" value="NZ_CP036275.1"/>
</dbReference>
<dbReference type="OrthoDB" id="5379612at2"/>
<keyword evidence="2" id="KW-1185">Reference proteome</keyword>
<dbReference type="EMBL" id="CP036275">
    <property type="protein sequence ID" value="QDU40319.1"/>
    <property type="molecule type" value="Genomic_DNA"/>
</dbReference>
<reference evidence="1 2" key="1">
    <citation type="submission" date="2019-02" db="EMBL/GenBank/DDBJ databases">
        <title>Deep-cultivation of Planctomycetes and their phenomic and genomic characterization uncovers novel biology.</title>
        <authorList>
            <person name="Wiegand S."/>
            <person name="Jogler M."/>
            <person name="Boedeker C."/>
            <person name="Pinto D."/>
            <person name="Vollmers J."/>
            <person name="Rivas-Marin E."/>
            <person name="Kohn T."/>
            <person name="Peeters S.H."/>
            <person name="Heuer A."/>
            <person name="Rast P."/>
            <person name="Oberbeckmann S."/>
            <person name="Bunk B."/>
            <person name="Jeske O."/>
            <person name="Meyerdierks A."/>
            <person name="Storesund J.E."/>
            <person name="Kallscheuer N."/>
            <person name="Luecker S."/>
            <person name="Lage O.M."/>
            <person name="Pohl T."/>
            <person name="Merkel B.J."/>
            <person name="Hornburger P."/>
            <person name="Mueller R.-W."/>
            <person name="Bruemmer F."/>
            <person name="Labrenz M."/>
            <person name="Spormann A.M."/>
            <person name="Op den Camp H."/>
            <person name="Overmann J."/>
            <person name="Amann R."/>
            <person name="Jetten M.S.M."/>
            <person name="Mascher T."/>
            <person name="Medema M.H."/>
            <person name="Devos D.P."/>
            <person name="Kaster A.-K."/>
            <person name="Ovreas L."/>
            <person name="Rohde M."/>
            <person name="Galperin M.Y."/>
            <person name="Jogler C."/>
        </authorList>
    </citation>
    <scope>NUCLEOTIDE SEQUENCE [LARGE SCALE GENOMIC DNA]</scope>
    <source>
        <strain evidence="1 2">Mal4</strain>
    </source>
</reference>
<evidence type="ECO:0000313" key="2">
    <source>
        <dbReference type="Proteomes" id="UP000320496"/>
    </source>
</evidence>
<dbReference type="Proteomes" id="UP000320496">
    <property type="component" value="Chromosome"/>
</dbReference>
<evidence type="ECO:0000313" key="1">
    <source>
        <dbReference type="EMBL" id="QDU40319.1"/>
    </source>
</evidence>
<gene>
    <name evidence="1" type="ORF">Mal4_46750</name>
</gene>
<name>A0A517ZCY2_9PLAN</name>
<dbReference type="AlphaFoldDB" id="A0A517ZCY2"/>
<protein>
    <submittedName>
        <fullName evidence="1">Uncharacterized protein</fullName>
    </submittedName>
</protein>
<organism evidence="1 2">
    <name type="scientific">Maioricimonas rarisocia</name>
    <dbReference type="NCBI Taxonomy" id="2528026"/>
    <lineage>
        <taxon>Bacteria</taxon>
        <taxon>Pseudomonadati</taxon>
        <taxon>Planctomycetota</taxon>
        <taxon>Planctomycetia</taxon>
        <taxon>Planctomycetales</taxon>
        <taxon>Planctomycetaceae</taxon>
        <taxon>Maioricimonas</taxon>
    </lineage>
</organism>
<sequence>MKTIDFRKDAKRFRHELEEAVKSLSKLGEPISALEFGYDCDQGGWIFIHADCRETHNRDGEWTRAIDDRDTIDMIHWINAVEANFEGEEIELIRVDGTRLVIPAFDEEADVEEDDDDAGPVNTAVGEMILHVVMEAKADGLFAALGEPGTIQLDIEDFNGGWAWPEFDELGRTNLA</sequence>